<gene>
    <name evidence="2" type="ORF">B277_12526</name>
</gene>
<dbReference type="AlphaFoldDB" id="K1E511"/>
<organism evidence="2 3">
    <name type="scientific">Janibacter hoylei PVAS-1</name>
    <dbReference type="NCBI Taxonomy" id="1210046"/>
    <lineage>
        <taxon>Bacteria</taxon>
        <taxon>Bacillati</taxon>
        <taxon>Actinomycetota</taxon>
        <taxon>Actinomycetes</taxon>
        <taxon>Micrococcales</taxon>
        <taxon>Intrasporangiaceae</taxon>
        <taxon>Janibacter</taxon>
    </lineage>
</organism>
<reference evidence="2 3" key="1">
    <citation type="journal article" date="2012" name="J. Bacteriol.">
        <title>Genome Sequence of Janibacter hoylei MTCC8307, Isolated from the Stratospheric Air.</title>
        <authorList>
            <person name="Pawar S.P."/>
            <person name="Dhotre D.P."/>
            <person name="Shetty S.A."/>
            <person name="Chowdhury S.P."/>
            <person name="Chaudhari B.L."/>
            <person name="Shouche Y.S."/>
        </authorList>
    </citation>
    <scope>NUCLEOTIDE SEQUENCE [LARGE SCALE GENOMIC DNA]</scope>
    <source>
        <strain evidence="2 3">PVAS-1</strain>
    </source>
</reference>
<dbReference type="PATRIC" id="fig|1210046.3.peg.2407"/>
<dbReference type="EMBL" id="ALWX01000057">
    <property type="protein sequence ID" value="EKA60487.1"/>
    <property type="molecule type" value="Genomic_DNA"/>
</dbReference>
<protein>
    <recommendedName>
        <fullName evidence="4">DUF4439 domain-containing protein</fullName>
    </recommendedName>
</protein>
<dbReference type="RefSeq" id="WP_007928607.1">
    <property type="nucleotide sequence ID" value="NZ_ALWX01000057.1"/>
</dbReference>
<name>K1E511_9MICO</name>
<feature type="region of interest" description="Disordered" evidence="1">
    <location>
        <begin position="264"/>
        <end position="284"/>
    </location>
</feature>
<evidence type="ECO:0008006" key="4">
    <source>
        <dbReference type="Google" id="ProtNLM"/>
    </source>
</evidence>
<evidence type="ECO:0000313" key="3">
    <source>
        <dbReference type="Proteomes" id="UP000004474"/>
    </source>
</evidence>
<dbReference type="Proteomes" id="UP000004474">
    <property type="component" value="Unassembled WGS sequence"/>
</dbReference>
<dbReference type="STRING" id="1210046.B277_12526"/>
<proteinExistence type="predicted"/>
<evidence type="ECO:0000313" key="2">
    <source>
        <dbReference type="EMBL" id="EKA60487.1"/>
    </source>
</evidence>
<comment type="caution">
    <text evidence="2">The sequence shown here is derived from an EMBL/GenBank/DDBJ whole genome shotgun (WGS) entry which is preliminary data.</text>
</comment>
<sequence>MSARPSRRLLLTGALALTTGALTGCGVRLEDDAPDIPFVPTREPIPGETALLAMLGTLESADGEHATARADRLRAALAESGVPERVLDAAQAPDTDAETAAACEAAVRECGPGLLRLVGQLTATLRITDPIGARARLWTPSGDSAWQAGDVAADALEATRATSYALAVVAGRLADGTSRTRTLTTLRELRQLEVRQTTAAGDDVGSVTLGYERPDDLSGSAGTDWVTESFVRLQAAYAAGLTRLGDDRNAALETTQWMVAAERVSRTQFPQPSPELYGDGAQPS</sequence>
<evidence type="ECO:0000256" key="1">
    <source>
        <dbReference type="SAM" id="MobiDB-lite"/>
    </source>
</evidence>
<dbReference type="PROSITE" id="PS51257">
    <property type="entry name" value="PROKAR_LIPOPROTEIN"/>
    <property type="match status" value="1"/>
</dbReference>
<accession>K1E511</accession>